<dbReference type="AlphaFoldDB" id="S3JBT1"/>
<dbReference type="EMBL" id="ATDT01000011">
    <property type="protein sequence ID" value="EPF17602.1"/>
    <property type="molecule type" value="Genomic_DNA"/>
</dbReference>
<dbReference type="STRING" id="566551.HMPREF0201_01959"/>
<accession>S3JBT1</accession>
<proteinExistence type="predicted"/>
<reference evidence="1 2" key="1">
    <citation type="submission" date="2013-04" db="EMBL/GenBank/DDBJ databases">
        <authorList>
            <person name="Weinstock G."/>
            <person name="Sodergren E."/>
            <person name="Lobos E.A."/>
            <person name="Fulton L."/>
            <person name="Fulton R."/>
            <person name="Courtney L."/>
            <person name="Fronick C."/>
            <person name="O'Laughlin M."/>
            <person name="Godfrey J."/>
            <person name="Wilson R.M."/>
            <person name="Miner T."/>
            <person name="Farmer C."/>
            <person name="Delehaunty K."/>
            <person name="Cordes M."/>
            <person name="Minx P."/>
            <person name="Tomlinson C."/>
            <person name="Chen J."/>
            <person name="Wollam A."/>
            <person name="Pepin K.H."/>
            <person name="Palsikar V.B."/>
            <person name="Zhang X."/>
            <person name="Suruliraj S."/>
            <person name="Perna N.T."/>
            <person name="Plunkett G."/>
            <person name="Warren W."/>
            <person name="Mitreva M."/>
            <person name="Mardis E.R."/>
            <person name="Wilson R.K."/>
        </authorList>
    </citation>
    <scope>NUCLEOTIDE SEQUENCE [LARGE SCALE GENOMIC DNA]</scope>
    <source>
        <strain evidence="1 2">DSM 4568</strain>
    </source>
</reference>
<evidence type="ECO:0000313" key="2">
    <source>
        <dbReference type="Proteomes" id="UP000014585"/>
    </source>
</evidence>
<evidence type="ECO:0000313" key="1">
    <source>
        <dbReference type="EMBL" id="EPF17602.1"/>
    </source>
</evidence>
<dbReference type="HOGENOM" id="CLU_3249030_0_0_6"/>
<comment type="caution">
    <text evidence="1">The sequence shown here is derived from an EMBL/GenBank/DDBJ whole genome shotgun (WGS) entry which is preliminary data.</text>
</comment>
<organism evidence="1 2">
    <name type="scientific">Cedecea davisae DSM 4568</name>
    <dbReference type="NCBI Taxonomy" id="566551"/>
    <lineage>
        <taxon>Bacteria</taxon>
        <taxon>Pseudomonadati</taxon>
        <taxon>Pseudomonadota</taxon>
        <taxon>Gammaproteobacteria</taxon>
        <taxon>Enterobacterales</taxon>
        <taxon>Enterobacteriaceae</taxon>
        <taxon>Cedecea</taxon>
    </lineage>
</organism>
<dbReference type="Proteomes" id="UP000014585">
    <property type="component" value="Unassembled WGS sequence"/>
</dbReference>
<sequence length="42" mass="4946">MAARLCANKIAARVRPKPPSCRLSFLRGWKERVIMFLELLRF</sequence>
<protein>
    <submittedName>
        <fullName evidence="1">Uncharacterized protein</fullName>
    </submittedName>
</protein>
<gene>
    <name evidence="1" type="ORF">HMPREF0201_01959</name>
</gene>
<name>S3JBT1_9ENTR</name>